<dbReference type="SFLD" id="SFLDS00003">
    <property type="entry name" value="Haloacid_Dehalogenase"/>
    <property type="match status" value="1"/>
</dbReference>
<dbReference type="InterPro" id="IPR023214">
    <property type="entry name" value="HAD_sf"/>
</dbReference>
<dbReference type="PANTHER" id="PTHR10000">
    <property type="entry name" value="PHOSPHOSERINE PHOSPHATASE"/>
    <property type="match status" value="1"/>
</dbReference>
<dbReference type="InterPro" id="IPR006379">
    <property type="entry name" value="HAD-SF_hydro_IIB"/>
</dbReference>
<proteinExistence type="predicted"/>
<dbReference type="NCBIfam" id="TIGR01484">
    <property type="entry name" value="HAD-SF-IIB"/>
    <property type="match status" value="1"/>
</dbReference>
<dbReference type="SFLD" id="SFLDG01144">
    <property type="entry name" value="C2.B.4:_PGP_Like"/>
    <property type="match status" value="1"/>
</dbReference>
<dbReference type="OrthoDB" id="9814970at2"/>
<dbReference type="PANTHER" id="PTHR10000:SF25">
    <property type="entry name" value="PHOSPHATASE YKRA-RELATED"/>
    <property type="match status" value="1"/>
</dbReference>
<dbReference type="SUPFAM" id="SSF56784">
    <property type="entry name" value="HAD-like"/>
    <property type="match status" value="1"/>
</dbReference>
<protein>
    <submittedName>
        <fullName evidence="1">Haloacid dehalogenase</fullName>
    </submittedName>
</protein>
<dbReference type="eggNOG" id="COG0561">
    <property type="taxonomic scope" value="Bacteria"/>
</dbReference>
<dbReference type="Pfam" id="PF08282">
    <property type="entry name" value="Hydrolase_3"/>
    <property type="match status" value="1"/>
</dbReference>
<keyword evidence="2" id="KW-1185">Reference proteome</keyword>
<gene>
    <name evidence="1" type="ORF">IO89_15150</name>
</gene>
<name>A0A085BGB3_9FLAO</name>
<evidence type="ECO:0000313" key="2">
    <source>
        <dbReference type="Proteomes" id="UP000028623"/>
    </source>
</evidence>
<accession>A0A085BGB3</accession>
<dbReference type="AlphaFoldDB" id="A0A085BGB3"/>
<sequence length="269" mass="30230">MTSLQNTKIKAIFFDVDGTLFSFKTRSIPESTTKAIKDLRKKGIKVIVATGRSVNDLDHIKHIEFDGFLTFNGGHCTTVDGQVMFRKVIDPVDIRNLIEYSHRSDVSFSLMYEDKVRISHESPRVLELYSHVDIPVPPLYDKEDVDIENVLQVNVFIDSEVEETFMREVMPNSLSSRWTPLFADVNPGGISKLGGIEYFCEYFDIDMSETMAFGDGGNDISMLRSVKIGVAMGNAGDNVKEIADHITEDVDDHGIEKALIHFGLLDRTS</sequence>
<dbReference type="RefSeq" id="WP_034977678.1">
    <property type="nucleotide sequence ID" value="NZ_FOFI01000001.1"/>
</dbReference>
<dbReference type="PROSITE" id="PS01229">
    <property type="entry name" value="COF_2"/>
    <property type="match status" value="1"/>
</dbReference>
<dbReference type="InterPro" id="IPR036412">
    <property type="entry name" value="HAD-like_sf"/>
</dbReference>
<dbReference type="GO" id="GO:0000287">
    <property type="term" value="F:magnesium ion binding"/>
    <property type="evidence" value="ECO:0007669"/>
    <property type="project" value="TreeGrafter"/>
</dbReference>
<evidence type="ECO:0000313" key="1">
    <source>
        <dbReference type="EMBL" id="KFC21508.1"/>
    </source>
</evidence>
<dbReference type="GO" id="GO:0005829">
    <property type="term" value="C:cytosol"/>
    <property type="evidence" value="ECO:0007669"/>
    <property type="project" value="TreeGrafter"/>
</dbReference>
<dbReference type="Gene3D" id="3.30.1240.10">
    <property type="match status" value="1"/>
</dbReference>
<dbReference type="Gene3D" id="3.40.50.1000">
    <property type="entry name" value="HAD superfamily/HAD-like"/>
    <property type="match status" value="1"/>
</dbReference>
<reference evidence="1 2" key="1">
    <citation type="submission" date="2014-07" db="EMBL/GenBank/DDBJ databases">
        <title>Epilithonimonas lactis LMG 22401 Genome.</title>
        <authorList>
            <person name="Pipes S.E."/>
            <person name="Stropko S.J."/>
        </authorList>
    </citation>
    <scope>NUCLEOTIDE SEQUENCE [LARGE SCALE GENOMIC DNA]</scope>
    <source>
        <strain evidence="1 2">LMG 24401</strain>
    </source>
</reference>
<dbReference type="GO" id="GO:0016791">
    <property type="term" value="F:phosphatase activity"/>
    <property type="evidence" value="ECO:0007669"/>
    <property type="project" value="UniProtKB-ARBA"/>
</dbReference>
<dbReference type="InterPro" id="IPR000150">
    <property type="entry name" value="Cof"/>
</dbReference>
<dbReference type="Proteomes" id="UP000028623">
    <property type="component" value="Unassembled WGS sequence"/>
</dbReference>
<dbReference type="SFLD" id="SFLDG01140">
    <property type="entry name" value="C2.B:_Phosphomannomutase_and_P"/>
    <property type="match status" value="1"/>
</dbReference>
<comment type="caution">
    <text evidence="1">The sequence shown here is derived from an EMBL/GenBank/DDBJ whole genome shotgun (WGS) entry which is preliminary data.</text>
</comment>
<dbReference type="NCBIfam" id="TIGR00099">
    <property type="entry name" value="Cof-subfamily"/>
    <property type="match status" value="1"/>
</dbReference>
<organism evidence="1 2">
    <name type="scientific">Epilithonimonas lactis</name>
    <dbReference type="NCBI Taxonomy" id="421072"/>
    <lineage>
        <taxon>Bacteria</taxon>
        <taxon>Pseudomonadati</taxon>
        <taxon>Bacteroidota</taxon>
        <taxon>Flavobacteriia</taxon>
        <taxon>Flavobacteriales</taxon>
        <taxon>Weeksellaceae</taxon>
        <taxon>Chryseobacterium group</taxon>
        <taxon>Epilithonimonas</taxon>
    </lineage>
</organism>
<dbReference type="EMBL" id="JPLY01000004">
    <property type="protein sequence ID" value="KFC21508.1"/>
    <property type="molecule type" value="Genomic_DNA"/>
</dbReference>
<dbReference type="STRING" id="421072.SAMN04488097_0936"/>